<dbReference type="RefSeq" id="WP_159810678.1">
    <property type="nucleotide sequence ID" value="NZ_BLJE01000007.1"/>
</dbReference>
<evidence type="ECO:0000256" key="3">
    <source>
        <dbReference type="ARBA" id="ARBA00022842"/>
    </source>
</evidence>
<dbReference type="InterPro" id="IPR036849">
    <property type="entry name" value="Enolase-like_C_sf"/>
</dbReference>
<dbReference type="SFLD" id="SFLDG00179">
    <property type="entry name" value="mandelate_racemase"/>
    <property type="match status" value="1"/>
</dbReference>
<evidence type="ECO:0000256" key="2">
    <source>
        <dbReference type="ARBA" id="ARBA00022723"/>
    </source>
</evidence>
<organism evidence="5 6">
    <name type="scientific">Litoreibacter roseus</name>
    <dbReference type="NCBI Taxonomy" id="2601869"/>
    <lineage>
        <taxon>Bacteria</taxon>
        <taxon>Pseudomonadati</taxon>
        <taxon>Pseudomonadota</taxon>
        <taxon>Alphaproteobacteria</taxon>
        <taxon>Rhodobacterales</taxon>
        <taxon>Roseobacteraceae</taxon>
        <taxon>Litoreibacter</taxon>
    </lineage>
</organism>
<dbReference type="SMART" id="SM00922">
    <property type="entry name" value="MR_MLE"/>
    <property type="match status" value="1"/>
</dbReference>
<dbReference type="AlphaFoldDB" id="A0A6N6JL59"/>
<dbReference type="Pfam" id="PF13378">
    <property type="entry name" value="MR_MLE_C"/>
    <property type="match status" value="1"/>
</dbReference>
<gene>
    <name evidence="5" type="ORF">KIN_41300</name>
</gene>
<evidence type="ECO:0000259" key="4">
    <source>
        <dbReference type="SMART" id="SM00922"/>
    </source>
</evidence>
<dbReference type="PANTHER" id="PTHR13794">
    <property type="entry name" value="ENOLASE SUPERFAMILY, MANDELATE RACEMASE"/>
    <property type="match status" value="1"/>
</dbReference>
<dbReference type="InterPro" id="IPR029065">
    <property type="entry name" value="Enolase_C-like"/>
</dbReference>
<dbReference type="SFLD" id="SFLDS00001">
    <property type="entry name" value="Enolase"/>
    <property type="match status" value="1"/>
</dbReference>
<comment type="caution">
    <text evidence="5">The sequence shown here is derived from an EMBL/GenBank/DDBJ whole genome shotgun (WGS) entry which is preliminary data.</text>
</comment>
<name>A0A6N6JL59_9RHOB</name>
<feature type="domain" description="Mandelate racemase/muconate lactonizing enzyme C-terminal" evidence="4">
    <location>
        <begin position="158"/>
        <end position="254"/>
    </location>
</feature>
<dbReference type="GO" id="GO:0016836">
    <property type="term" value="F:hydro-lyase activity"/>
    <property type="evidence" value="ECO:0007669"/>
    <property type="project" value="TreeGrafter"/>
</dbReference>
<evidence type="ECO:0000313" key="5">
    <source>
        <dbReference type="EMBL" id="GFE67056.1"/>
    </source>
</evidence>
<protein>
    <submittedName>
        <fullName evidence="5">Enolase</fullName>
    </submittedName>
</protein>
<dbReference type="InterPro" id="IPR013342">
    <property type="entry name" value="Mandelate_racemase_C"/>
</dbReference>
<evidence type="ECO:0000256" key="1">
    <source>
        <dbReference type="ARBA" id="ARBA00001946"/>
    </source>
</evidence>
<dbReference type="GO" id="GO:0016052">
    <property type="term" value="P:carbohydrate catabolic process"/>
    <property type="evidence" value="ECO:0007669"/>
    <property type="project" value="TreeGrafter"/>
</dbReference>
<accession>A0A6N6JL59</accession>
<dbReference type="InterPro" id="IPR013341">
    <property type="entry name" value="Mandelate_racemase_N_dom"/>
</dbReference>
<dbReference type="PANTHER" id="PTHR13794:SF58">
    <property type="entry name" value="MITOCHONDRIAL ENOLASE SUPERFAMILY MEMBER 1"/>
    <property type="match status" value="1"/>
</dbReference>
<dbReference type="EMBL" id="BLJE01000007">
    <property type="protein sequence ID" value="GFE67056.1"/>
    <property type="molecule type" value="Genomic_DNA"/>
</dbReference>
<reference evidence="5 6" key="1">
    <citation type="submission" date="2019-12" db="EMBL/GenBank/DDBJ databases">
        <title>Litoreibacter badius sp. nov., a novel bacteriochlorophyll a-containing bacterium in the genus Litoreibacter.</title>
        <authorList>
            <person name="Kanamuro M."/>
            <person name="Takabe Y."/>
            <person name="Mori K."/>
            <person name="Takaichi S."/>
            <person name="Hanada S."/>
        </authorList>
    </citation>
    <scope>NUCLEOTIDE SEQUENCE [LARGE SCALE GENOMIC DNA]</scope>
    <source>
        <strain evidence="5 6">K6</strain>
    </source>
</reference>
<dbReference type="Gene3D" id="3.30.390.10">
    <property type="entry name" value="Enolase-like, N-terminal domain"/>
    <property type="match status" value="1"/>
</dbReference>
<dbReference type="Proteomes" id="UP000436822">
    <property type="component" value="Unassembled WGS sequence"/>
</dbReference>
<dbReference type="CDD" id="cd03316">
    <property type="entry name" value="MR_like"/>
    <property type="match status" value="1"/>
</dbReference>
<dbReference type="SUPFAM" id="SSF54826">
    <property type="entry name" value="Enolase N-terminal domain-like"/>
    <property type="match status" value="1"/>
</dbReference>
<dbReference type="Pfam" id="PF02746">
    <property type="entry name" value="MR_MLE_N"/>
    <property type="match status" value="1"/>
</dbReference>
<keyword evidence="2" id="KW-0479">Metal-binding</keyword>
<sequence length="391" mass="42053">MNPRDISSPDRLLKIRSVEAFPISSPVKNGPILGIGQLTKRESVVVRIETEDGIVGYGEAHHGRAAASVAHLINHTLQHFAVGKSAADVVGIWDAIYTMQLKSHGMGAASSIGMSGIDLALWDIRGKAVGWPLYRLLGGMSQDIPAYAGGVSLGWQPAAQLVDEVQAALDEGYKAVKLRVGDNHVRDVERVAAVRAAIGDDVSIMVDANTNYDAATFRRALPGFVAHDVFWIEEPFAPHDIDNYRLAAHLSSIPLAAGENHYTRFEFNRVIEDGKITILQPDVSKTGGITESMRIAAAASAWKRMICPHTSTTGLNMAASVHLLCAIDNAGYFEGDVSVSNPFRDELTSTPYMVGANGCVRPLEQPGIGVEVDEDYLRGNPTTEGLSYAAH</sequence>
<keyword evidence="6" id="KW-1185">Reference proteome</keyword>
<dbReference type="SUPFAM" id="SSF51604">
    <property type="entry name" value="Enolase C-terminal domain-like"/>
    <property type="match status" value="1"/>
</dbReference>
<dbReference type="GO" id="GO:0000287">
    <property type="term" value="F:magnesium ion binding"/>
    <property type="evidence" value="ECO:0007669"/>
    <property type="project" value="TreeGrafter"/>
</dbReference>
<dbReference type="InterPro" id="IPR046945">
    <property type="entry name" value="RHMD-like"/>
</dbReference>
<dbReference type="Gene3D" id="3.20.20.120">
    <property type="entry name" value="Enolase-like C-terminal domain"/>
    <property type="match status" value="1"/>
</dbReference>
<proteinExistence type="predicted"/>
<keyword evidence="3" id="KW-0460">Magnesium</keyword>
<dbReference type="OrthoDB" id="9802699at2"/>
<comment type="cofactor">
    <cofactor evidence="1">
        <name>Mg(2+)</name>
        <dbReference type="ChEBI" id="CHEBI:18420"/>
    </cofactor>
</comment>
<dbReference type="InterPro" id="IPR029017">
    <property type="entry name" value="Enolase-like_N"/>
</dbReference>
<evidence type="ECO:0000313" key="6">
    <source>
        <dbReference type="Proteomes" id="UP000436822"/>
    </source>
</evidence>